<gene>
    <name evidence="1" type="ORF">C8F04DRAFT_1127259</name>
</gene>
<accession>A0AAD6SFJ0</accession>
<sequence length="116" mass="12731">MILILTLYHAISMRRKLGQQSPMPLHQIILRDGILYFGVRVLSNLANVLTLVGNDGSPILPGTFAPLGNCISITMVSRLMLNLHEKAAQGIMKVNSSFSEVPVPLVLLNRTPRSQV</sequence>
<comment type="caution">
    <text evidence="1">The sequence shown here is derived from an EMBL/GenBank/DDBJ whole genome shotgun (WGS) entry which is preliminary data.</text>
</comment>
<reference evidence="1" key="1">
    <citation type="submission" date="2023-03" db="EMBL/GenBank/DDBJ databases">
        <title>Massive genome expansion in bonnet fungi (Mycena s.s.) driven by repeated elements and novel gene families across ecological guilds.</title>
        <authorList>
            <consortium name="Lawrence Berkeley National Laboratory"/>
            <person name="Harder C.B."/>
            <person name="Miyauchi S."/>
            <person name="Viragh M."/>
            <person name="Kuo A."/>
            <person name="Thoen E."/>
            <person name="Andreopoulos B."/>
            <person name="Lu D."/>
            <person name="Skrede I."/>
            <person name="Drula E."/>
            <person name="Henrissat B."/>
            <person name="Morin E."/>
            <person name="Kohler A."/>
            <person name="Barry K."/>
            <person name="LaButti K."/>
            <person name="Morin E."/>
            <person name="Salamov A."/>
            <person name="Lipzen A."/>
            <person name="Mereny Z."/>
            <person name="Hegedus B."/>
            <person name="Baldrian P."/>
            <person name="Stursova M."/>
            <person name="Weitz H."/>
            <person name="Taylor A."/>
            <person name="Grigoriev I.V."/>
            <person name="Nagy L.G."/>
            <person name="Martin F."/>
            <person name="Kauserud H."/>
        </authorList>
    </citation>
    <scope>NUCLEOTIDE SEQUENCE</scope>
    <source>
        <strain evidence="1">CBHHK200</strain>
    </source>
</reference>
<evidence type="ECO:0000313" key="2">
    <source>
        <dbReference type="Proteomes" id="UP001218188"/>
    </source>
</evidence>
<keyword evidence="2" id="KW-1185">Reference proteome</keyword>
<evidence type="ECO:0000313" key="1">
    <source>
        <dbReference type="EMBL" id="KAJ7025841.1"/>
    </source>
</evidence>
<organism evidence="1 2">
    <name type="scientific">Mycena alexandri</name>
    <dbReference type="NCBI Taxonomy" id="1745969"/>
    <lineage>
        <taxon>Eukaryota</taxon>
        <taxon>Fungi</taxon>
        <taxon>Dikarya</taxon>
        <taxon>Basidiomycota</taxon>
        <taxon>Agaricomycotina</taxon>
        <taxon>Agaricomycetes</taxon>
        <taxon>Agaricomycetidae</taxon>
        <taxon>Agaricales</taxon>
        <taxon>Marasmiineae</taxon>
        <taxon>Mycenaceae</taxon>
        <taxon>Mycena</taxon>
    </lineage>
</organism>
<dbReference type="EMBL" id="JARJCM010000148">
    <property type="protein sequence ID" value="KAJ7025841.1"/>
    <property type="molecule type" value="Genomic_DNA"/>
</dbReference>
<dbReference type="AlphaFoldDB" id="A0AAD6SFJ0"/>
<proteinExistence type="predicted"/>
<protein>
    <submittedName>
        <fullName evidence="1">Uncharacterized protein</fullName>
    </submittedName>
</protein>
<dbReference type="Proteomes" id="UP001218188">
    <property type="component" value="Unassembled WGS sequence"/>
</dbReference>
<name>A0AAD6SFJ0_9AGAR</name>